<sequence length="180" mass="19939">MADHMLELRRDRDRARLLADVDSLTGALTRVAIERRLERDIDDARQMGTPLSVAFIDIDHFKRINDEYGHAAGDACLRQVVQRVRDWLRASDALGRHGGDELIAIFPGADLSAARRIAEGIRVAVSSQPLQFECTRLRCTLSLGVASWLPDESLEALLQRADNGLYASKAAGRDRVSSAM</sequence>
<dbReference type="InterPro" id="IPR029787">
    <property type="entry name" value="Nucleotide_cyclase"/>
</dbReference>
<dbReference type="eggNOG" id="COG3706">
    <property type="taxonomic scope" value="Bacteria"/>
</dbReference>
<organism evidence="5 6">
    <name type="scientific">Xylella taiwanensis</name>
    <dbReference type="NCBI Taxonomy" id="1444770"/>
    <lineage>
        <taxon>Bacteria</taxon>
        <taxon>Pseudomonadati</taxon>
        <taxon>Pseudomonadota</taxon>
        <taxon>Gammaproteobacteria</taxon>
        <taxon>Lysobacterales</taxon>
        <taxon>Lysobacteraceae</taxon>
        <taxon>Xylella</taxon>
    </lineage>
</organism>
<dbReference type="Proteomes" id="UP000020406">
    <property type="component" value="Unassembled WGS sequence"/>
</dbReference>
<accession>Z9JLD5</accession>
<feature type="domain" description="GGDEF" evidence="4">
    <location>
        <begin position="49"/>
        <end position="180"/>
    </location>
</feature>
<comment type="catalytic activity">
    <reaction evidence="3">
        <text>2 GTP = 3',3'-c-di-GMP + 2 diphosphate</text>
        <dbReference type="Rhea" id="RHEA:24898"/>
        <dbReference type="ChEBI" id="CHEBI:33019"/>
        <dbReference type="ChEBI" id="CHEBI:37565"/>
        <dbReference type="ChEBI" id="CHEBI:58805"/>
        <dbReference type="EC" id="2.7.7.65"/>
    </reaction>
</comment>
<evidence type="ECO:0000313" key="6">
    <source>
        <dbReference type="Proteomes" id="UP000020406"/>
    </source>
</evidence>
<name>Z9JLD5_9GAMM</name>
<dbReference type="NCBIfam" id="TIGR00254">
    <property type="entry name" value="GGDEF"/>
    <property type="match status" value="1"/>
</dbReference>
<proteinExistence type="predicted"/>
<comment type="caution">
    <text evidence="5">The sequence shown here is derived from an EMBL/GenBank/DDBJ whole genome shotgun (WGS) entry which is preliminary data.</text>
</comment>
<reference evidence="5 6" key="1">
    <citation type="journal article" date="2014" name="Genome Announc.">
        <title>Draft Genome Sequence of Xylella fastidiosa Pear Leaf Scorch Strain in Taiwan.</title>
        <authorList>
            <person name="Su C.C."/>
            <person name="Deng W.L."/>
            <person name="Jan F.J."/>
            <person name="Chang C.J."/>
            <person name="Huang H."/>
            <person name="Chen J."/>
        </authorList>
    </citation>
    <scope>NUCLEOTIDE SEQUENCE [LARGE SCALE GENOMIC DNA]</scope>
    <source>
        <strain evidence="5 6">PLS229</strain>
    </source>
</reference>
<dbReference type="STRING" id="1444770.AF72_04725"/>
<dbReference type="Pfam" id="PF00990">
    <property type="entry name" value="GGDEF"/>
    <property type="match status" value="1"/>
</dbReference>
<dbReference type="GO" id="GO:0052621">
    <property type="term" value="F:diguanylate cyclase activity"/>
    <property type="evidence" value="ECO:0007669"/>
    <property type="project" value="UniProtKB-EC"/>
</dbReference>
<dbReference type="FunFam" id="3.30.70.270:FF:000001">
    <property type="entry name" value="Diguanylate cyclase domain protein"/>
    <property type="match status" value="1"/>
</dbReference>
<dbReference type="InterPro" id="IPR000160">
    <property type="entry name" value="GGDEF_dom"/>
</dbReference>
<dbReference type="AlphaFoldDB" id="Z9JLD5"/>
<comment type="cofactor">
    <cofactor evidence="1">
        <name>Mg(2+)</name>
        <dbReference type="ChEBI" id="CHEBI:18420"/>
    </cofactor>
</comment>
<dbReference type="PANTHER" id="PTHR45138">
    <property type="entry name" value="REGULATORY COMPONENTS OF SENSORY TRANSDUCTION SYSTEM"/>
    <property type="match status" value="1"/>
</dbReference>
<dbReference type="EMBL" id="JDSQ01000006">
    <property type="protein sequence ID" value="EWS78552.1"/>
    <property type="molecule type" value="Genomic_DNA"/>
</dbReference>
<dbReference type="PANTHER" id="PTHR45138:SF9">
    <property type="entry name" value="DIGUANYLATE CYCLASE DGCM-RELATED"/>
    <property type="match status" value="1"/>
</dbReference>
<dbReference type="InterPro" id="IPR050469">
    <property type="entry name" value="Diguanylate_Cyclase"/>
</dbReference>
<evidence type="ECO:0000256" key="3">
    <source>
        <dbReference type="ARBA" id="ARBA00034247"/>
    </source>
</evidence>
<evidence type="ECO:0000256" key="1">
    <source>
        <dbReference type="ARBA" id="ARBA00001946"/>
    </source>
</evidence>
<dbReference type="SUPFAM" id="SSF55073">
    <property type="entry name" value="Nucleotide cyclase"/>
    <property type="match status" value="1"/>
</dbReference>
<dbReference type="CDD" id="cd01949">
    <property type="entry name" value="GGDEF"/>
    <property type="match status" value="1"/>
</dbReference>
<evidence type="ECO:0000256" key="2">
    <source>
        <dbReference type="ARBA" id="ARBA00012528"/>
    </source>
</evidence>
<gene>
    <name evidence="5" type="ORF">AF72_04725</name>
</gene>
<dbReference type="PATRIC" id="fig|1444770.3.peg.1136"/>
<dbReference type="Gene3D" id="3.30.70.270">
    <property type="match status" value="1"/>
</dbReference>
<dbReference type="EC" id="2.7.7.65" evidence="2"/>
<evidence type="ECO:0000259" key="4">
    <source>
        <dbReference type="PROSITE" id="PS50887"/>
    </source>
</evidence>
<protein>
    <recommendedName>
        <fullName evidence="2">diguanylate cyclase</fullName>
        <ecNumber evidence="2">2.7.7.65</ecNumber>
    </recommendedName>
</protein>
<dbReference type="InterPro" id="IPR043128">
    <property type="entry name" value="Rev_trsase/Diguanyl_cyclase"/>
</dbReference>
<dbReference type="SMART" id="SM00267">
    <property type="entry name" value="GGDEF"/>
    <property type="match status" value="1"/>
</dbReference>
<evidence type="ECO:0000313" key="5">
    <source>
        <dbReference type="EMBL" id="EWS78552.1"/>
    </source>
</evidence>
<dbReference type="PROSITE" id="PS50887">
    <property type="entry name" value="GGDEF"/>
    <property type="match status" value="1"/>
</dbReference>